<reference evidence="5 6" key="1">
    <citation type="submission" date="2018-05" db="EMBL/GenBank/DDBJ databases">
        <title>Genomic Encyclopedia of Type Strains, Phase IV (KMG-IV): sequencing the most valuable type-strain genomes for metagenomic binning, comparative biology and taxonomic classification.</title>
        <authorList>
            <person name="Goeker M."/>
        </authorList>
    </citation>
    <scope>NUCLEOTIDE SEQUENCE [LARGE SCALE GENOMIC DNA]</scope>
    <source>
        <strain evidence="5 6">DSM 23606</strain>
    </source>
</reference>
<dbReference type="PANTHER" id="PTHR43767">
    <property type="entry name" value="LONG-CHAIN-FATTY-ACID--COA LIGASE"/>
    <property type="match status" value="1"/>
</dbReference>
<dbReference type="CDD" id="cd12119">
    <property type="entry name" value="ttLC_FACS_AlkK_like"/>
    <property type="match status" value="1"/>
</dbReference>
<dbReference type="Pfam" id="PF00501">
    <property type="entry name" value="AMP-binding"/>
    <property type="match status" value="1"/>
</dbReference>
<dbReference type="SUPFAM" id="SSF56801">
    <property type="entry name" value="Acetyl-CoA synthetase-like"/>
    <property type="match status" value="1"/>
</dbReference>
<keyword evidence="6" id="KW-1185">Reference proteome</keyword>
<dbReference type="RefSeq" id="WP_110018070.1">
    <property type="nucleotide sequence ID" value="NZ_QGTJ01000004.1"/>
</dbReference>
<dbReference type="InterPro" id="IPR050237">
    <property type="entry name" value="ATP-dep_AMP-bd_enzyme"/>
</dbReference>
<evidence type="ECO:0000313" key="6">
    <source>
        <dbReference type="Proteomes" id="UP000246569"/>
    </source>
</evidence>
<dbReference type="EMBL" id="QGTJ01000004">
    <property type="protein sequence ID" value="PWV62229.1"/>
    <property type="molecule type" value="Genomic_DNA"/>
</dbReference>
<keyword evidence="2" id="KW-0436">Ligase</keyword>
<name>A0A317N0L8_9GAMM</name>
<dbReference type="NCBIfam" id="NF004837">
    <property type="entry name" value="PRK06187.1"/>
    <property type="match status" value="1"/>
</dbReference>
<dbReference type="InterPro" id="IPR000873">
    <property type="entry name" value="AMP-dep_synth/lig_dom"/>
</dbReference>
<dbReference type="InterPro" id="IPR025110">
    <property type="entry name" value="AMP-bd_C"/>
</dbReference>
<evidence type="ECO:0000259" key="3">
    <source>
        <dbReference type="Pfam" id="PF00501"/>
    </source>
</evidence>
<dbReference type="FunFam" id="3.30.300.30:FF:000008">
    <property type="entry name" value="2,3-dihydroxybenzoate-AMP ligase"/>
    <property type="match status" value="1"/>
</dbReference>
<evidence type="ECO:0000256" key="1">
    <source>
        <dbReference type="ARBA" id="ARBA00006432"/>
    </source>
</evidence>
<accession>A0A317N0L8</accession>
<dbReference type="PANTHER" id="PTHR43767:SF11">
    <property type="entry name" value="MEDIUM-CHAIN-FATTY-ACID--COA LIGASE"/>
    <property type="match status" value="1"/>
</dbReference>
<evidence type="ECO:0000313" key="5">
    <source>
        <dbReference type="EMBL" id="PWV62229.1"/>
    </source>
</evidence>
<dbReference type="GO" id="GO:0016877">
    <property type="term" value="F:ligase activity, forming carbon-sulfur bonds"/>
    <property type="evidence" value="ECO:0007669"/>
    <property type="project" value="UniProtKB-ARBA"/>
</dbReference>
<organism evidence="5 6">
    <name type="scientific">Plasticicumulans acidivorans</name>
    <dbReference type="NCBI Taxonomy" id="886464"/>
    <lineage>
        <taxon>Bacteria</taxon>
        <taxon>Pseudomonadati</taxon>
        <taxon>Pseudomonadota</taxon>
        <taxon>Gammaproteobacteria</taxon>
        <taxon>Candidatus Competibacteraceae</taxon>
        <taxon>Plasticicumulans</taxon>
    </lineage>
</organism>
<dbReference type="Gene3D" id="3.40.50.12780">
    <property type="entry name" value="N-terminal domain of ligase-like"/>
    <property type="match status" value="1"/>
</dbReference>
<protein>
    <submittedName>
        <fullName evidence="5">Fatty-acyl-CoA synthase</fullName>
    </submittedName>
</protein>
<evidence type="ECO:0000256" key="2">
    <source>
        <dbReference type="ARBA" id="ARBA00022598"/>
    </source>
</evidence>
<comment type="caution">
    <text evidence="5">The sequence shown here is derived from an EMBL/GenBank/DDBJ whole genome shotgun (WGS) entry which is preliminary data.</text>
</comment>
<dbReference type="InterPro" id="IPR042099">
    <property type="entry name" value="ANL_N_sf"/>
</dbReference>
<dbReference type="Proteomes" id="UP000246569">
    <property type="component" value="Unassembled WGS sequence"/>
</dbReference>
<feature type="domain" description="AMP-dependent synthetase/ligase" evidence="3">
    <location>
        <begin position="31"/>
        <end position="401"/>
    </location>
</feature>
<comment type="similarity">
    <text evidence="1">Belongs to the ATP-dependent AMP-binding enzyme family.</text>
</comment>
<sequence length="542" mass="59854">MSAHAIQVTPSAYSYPLLIGQLLHSALANAAEQEIVYVDGRRHSYAQFARRVHQLAHALTRLGVQPGDTVAVMDWDSHRYLECFFAVPMLGAVLQTVNVRLSDEQIQYTLNHAGARVLLVNSDFVEPVARFALDTVQTRVLLADEAMALPAGYAGEYEALLADCPEQFEFTEFDENTRATTFYTTGTTGLPKGVYFSHRQLVLHTLAVCNALALAPQQGSFHRGDVYMPLTPMFHVHAWGMPYIATMAGVKQVYPGRYIPERILKLVQRERVSFSHCVPTILSMVLNHPSAGETDLRGWKLIIGGSALTTALVKQALERGIDLFTGYGMSETCPILTLAQIDPADSELDGEAQIALRVKTGRSVPLVALRTVDPEMQTLPRDGHSAGEIVVRAPWLTQGYLHNADASEELWHGGWLHTQDIGHVDPRGYLQVTDRLKDVIKTGGEWVSSLELEELIGRHPDVAEVAVIGVPDAKWGERPLAFVVARSGIEPDADSIRSFLRGFADAGRISRYGVPDEVRFVGELPRTSVGKLNKRALREHNR</sequence>
<dbReference type="Pfam" id="PF13193">
    <property type="entry name" value="AMP-binding_C"/>
    <property type="match status" value="1"/>
</dbReference>
<proteinExistence type="inferred from homology"/>
<feature type="domain" description="AMP-binding enzyme C-terminal" evidence="4">
    <location>
        <begin position="451"/>
        <end position="531"/>
    </location>
</feature>
<dbReference type="InterPro" id="IPR045851">
    <property type="entry name" value="AMP-bd_C_sf"/>
</dbReference>
<dbReference type="Gene3D" id="3.30.300.30">
    <property type="match status" value="1"/>
</dbReference>
<evidence type="ECO:0000259" key="4">
    <source>
        <dbReference type="Pfam" id="PF13193"/>
    </source>
</evidence>
<dbReference type="OrthoDB" id="9803968at2"/>
<gene>
    <name evidence="5" type="ORF">C7443_10423</name>
</gene>
<dbReference type="AlphaFoldDB" id="A0A317N0L8"/>